<accession>A0A1B7NNZ7</accession>
<dbReference type="AlphaFoldDB" id="A0A1B7NNZ7"/>
<keyword evidence="1" id="KW-0472">Membrane</keyword>
<dbReference type="EMBL" id="LGUA01001469">
    <property type="protein sequence ID" value="OAX78519.1"/>
    <property type="molecule type" value="Genomic_DNA"/>
</dbReference>
<keyword evidence="1" id="KW-1133">Transmembrane helix</keyword>
<keyword evidence="1" id="KW-0812">Transmembrane</keyword>
<proteinExistence type="predicted"/>
<evidence type="ECO:0000256" key="1">
    <source>
        <dbReference type="SAM" id="Phobius"/>
    </source>
</evidence>
<dbReference type="Proteomes" id="UP000091918">
    <property type="component" value="Unassembled WGS sequence"/>
</dbReference>
<evidence type="ECO:0000313" key="2">
    <source>
        <dbReference type="EMBL" id="OAX78519.1"/>
    </source>
</evidence>
<feature type="transmembrane region" description="Helical" evidence="1">
    <location>
        <begin position="31"/>
        <end position="56"/>
    </location>
</feature>
<evidence type="ECO:0000313" key="3">
    <source>
        <dbReference type="Proteomes" id="UP000091918"/>
    </source>
</evidence>
<organism evidence="2 3">
    <name type="scientific">Emergomyces africanus</name>
    <dbReference type="NCBI Taxonomy" id="1955775"/>
    <lineage>
        <taxon>Eukaryota</taxon>
        <taxon>Fungi</taxon>
        <taxon>Dikarya</taxon>
        <taxon>Ascomycota</taxon>
        <taxon>Pezizomycotina</taxon>
        <taxon>Eurotiomycetes</taxon>
        <taxon>Eurotiomycetidae</taxon>
        <taxon>Onygenales</taxon>
        <taxon>Ajellomycetaceae</taxon>
        <taxon>Emergomyces</taxon>
    </lineage>
</organism>
<sequence length="57" mass="6720">MTRPTSNHHMSFLTTRKKLLLRWRETRKLKLACIAAVLLSIMISLRILMMTTLPLIR</sequence>
<reference evidence="2 3" key="1">
    <citation type="submission" date="2015-07" db="EMBL/GenBank/DDBJ databases">
        <title>Emmonsia species relationships and genome sequence.</title>
        <authorList>
            <person name="Cuomo C.A."/>
            <person name="Schwartz I.S."/>
            <person name="Kenyon C."/>
            <person name="de Hoog G.S."/>
            <person name="Govender N.P."/>
            <person name="Botha A."/>
            <person name="Moreno L."/>
            <person name="de Vries M."/>
            <person name="Munoz J.F."/>
            <person name="Stielow J.B."/>
        </authorList>
    </citation>
    <scope>NUCLEOTIDE SEQUENCE [LARGE SCALE GENOMIC DNA]</scope>
    <source>
        <strain evidence="2 3">CBS 136260</strain>
    </source>
</reference>
<protein>
    <submittedName>
        <fullName evidence="2">Uncharacterized protein</fullName>
    </submittedName>
</protein>
<keyword evidence="3" id="KW-1185">Reference proteome</keyword>
<gene>
    <name evidence="2" type="ORF">ACJ72_07173</name>
</gene>
<name>A0A1B7NNZ7_9EURO</name>
<comment type="caution">
    <text evidence="2">The sequence shown here is derived from an EMBL/GenBank/DDBJ whole genome shotgun (WGS) entry which is preliminary data.</text>
</comment>